<keyword evidence="3" id="KW-1185">Reference proteome</keyword>
<feature type="transmembrane region" description="Helical" evidence="1">
    <location>
        <begin position="12"/>
        <end position="32"/>
    </location>
</feature>
<evidence type="ECO:0000313" key="2">
    <source>
        <dbReference type="EMBL" id="MBE9665241.1"/>
    </source>
</evidence>
<accession>A0ABR9XCV9</accession>
<keyword evidence="1" id="KW-0812">Transmembrane</keyword>
<dbReference type="RefSeq" id="WP_194104645.1">
    <property type="nucleotide sequence ID" value="NZ_JADFFM010000001.1"/>
</dbReference>
<organism evidence="2 3">
    <name type="scientific">Mucilaginibacter boryungensis</name>
    <dbReference type="NCBI Taxonomy" id="768480"/>
    <lineage>
        <taxon>Bacteria</taxon>
        <taxon>Pseudomonadati</taxon>
        <taxon>Bacteroidota</taxon>
        <taxon>Sphingobacteriia</taxon>
        <taxon>Sphingobacteriales</taxon>
        <taxon>Sphingobacteriaceae</taxon>
        <taxon>Mucilaginibacter</taxon>
    </lineage>
</organism>
<dbReference type="Proteomes" id="UP000632774">
    <property type="component" value="Unassembled WGS sequence"/>
</dbReference>
<comment type="caution">
    <text evidence="2">The sequence shown here is derived from an EMBL/GenBank/DDBJ whole genome shotgun (WGS) entry which is preliminary data.</text>
</comment>
<reference evidence="2 3" key="1">
    <citation type="submission" date="2020-10" db="EMBL/GenBank/DDBJ databases">
        <title>Mucilaginibacter mali sp. nov., isolated from rhizosphere soil of apple orchard.</title>
        <authorList>
            <person name="Lee J.-S."/>
            <person name="Kim H.S."/>
            <person name="Kim J.-S."/>
        </authorList>
    </citation>
    <scope>NUCLEOTIDE SEQUENCE [LARGE SCALE GENOMIC DNA]</scope>
    <source>
        <strain evidence="2 3">KCTC 23157</strain>
    </source>
</reference>
<keyword evidence="1" id="KW-1133">Transmembrane helix</keyword>
<protein>
    <submittedName>
        <fullName evidence="2">YtxH domain-containing protein</fullName>
    </submittedName>
</protein>
<name>A0ABR9XCV9_9SPHI</name>
<evidence type="ECO:0000256" key="1">
    <source>
        <dbReference type="SAM" id="Phobius"/>
    </source>
</evidence>
<sequence length="101" mass="11123">MKNLFKQKNNNVLITSIVIGSVAAAAVTYLLLTESGATVRDQLAKQVDRLRDLITGAEKEPEETAVDYMHKKPKAPKTDREALLKHEIIGAPHEEGEGDNQ</sequence>
<gene>
    <name evidence="2" type="ORF">IRJ18_02625</name>
</gene>
<evidence type="ECO:0000313" key="3">
    <source>
        <dbReference type="Proteomes" id="UP000632774"/>
    </source>
</evidence>
<proteinExistence type="predicted"/>
<keyword evidence="1" id="KW-0472">Membrane</keyword>
<dbReference type="EMBL" id="JADFFM010000001">
    <property type="protein sequence ID" value="MBE9665241.1"/>
    <property type="molecule type" value="Genomic_DNA"/>
</dbReference>